<evidence type="ECO:0008006" key="4">
    <source>
        <dbReference type="Google" id="ProtNLM"/>
    </source>
</evidence>
<reference evidence="2 3" key="1">
    <citation type="submission" date="2017-08" db="EMBL/GenBank/DDBJ databases">
        <title>Pusillimonas indicus sp. nov., a member of the family Alcaligenaceae isolated from surface seawater.</title>
        <authorList>
            <person name="Li J."/>
        </authorList>
    </citation>
    <scope>NUCLEOTIDE SEQUENCE [LARGE SCALE GENOMIC DNA]</scope>
    <source>
        <strain evidence="2 3">17-4A</strain>
    </source>
</reference>
<organism evidence="2 3">
    <name type="scientific">Neopusillimonas maritima</name>
    <dbReference type="NCBI Taxonomy" id="2026239"/>
    <lineage>
        <taxon>Bacteria</taxon>
        <taxon>Pseudomonadati</taxon>
        <taxon>Pseudomonadota</taxon>
        <taxon>Betaproteobacteria</taxon>
        <taxon>Burkholderiales</taxon>
        <taxon>Alcaligenaceae</taxon>
        <taxon>Neopusillimonas</taxon>
    </lineage>
</organism>
<keyword evidence="1" id="KW-0812">Transmembrane</keyword>
<evidence type="ECO:0000256" key="1">
    <source>
        <dbReference type="SAM" id="Phobius"/>
    </source>
</evidence>
<dbReference type="Proteomes" id="UP000266483">
    <property type="component" value="Unassembled WGS sequence"/>
</dbReference>
<protein>
    <recommendedName>
        <fullName evidence="4">General secretion pathway protein</fullName>
    </recommendedName>
</protein>
<accession>A0ABX9MSK2</accession>
<evidence type="ECO:0000313" key="2">
    <source>
        <dbReference type="EMBL" id="RII81972.1"/>
    </source>
</evidence>
<dbReference type="EMBL" id="NQOU01000006">
    <property type="protein sequence ID" value="RII81972.1"/>
    <property type="molecule type" value="Genomic_DNA"/>
</dbReference>
<proteinExistence type="predicted"/>
<dbReference type="InterPro" id="IPR003004">
    <property type="entry name" value="GspF/PilC"/>
</dbReference>
<dbReference type="RefSeq" id="WP_119442789.1">
    <property type="nucleotide sequence ID" value="NZ_CP170494.1"/>
</dbReference>
<feature type="transmembrane region" description="Helical" evidence="1">
    <location>
        <begin position="332"/>
        <end position="351"/>
    </location>
</feature>
<keyword evidence="1" id="KW-0472">Membrane</keyword>
<comment type="caution">
    <text evidence="2">The sequence shown here is derived from an EMBL/GenBank/DDBJ whole genome shotgun (WGS) entry which is preliminary data.</text>
</comment>
<keyword evidence="3" id="KW-1185">Reference proteome</keyword>
<sequence>MRFAHNSMLRFMAWRFHHQRADYYEYLSCLLTGSQGRVTLKEIFERDADRYGLRTARGYLSAHWARRYPLTGGDVSETWQAHFPPSECVVLRAAQRSGNRPLINSLSDLAHACRLIESIRRMMWAGALPALIAVLVLLGMTIAMPLFTVPRLQQVFSSLPLEYYGATASALFRFAEYVEQFWWLVPVFLCILMWLVVWSLSNLVGSFRGILDASLLWRLYRLAQAMRFLAVLVVLLEADGKGSVQLRTAIEALRAGSTPWMEEHLCRMLARIDAGVVGARSLDTGLLDRELLWYLEDMTMARSLAQALILTRQRLEQQMLGTVRLQIAGLRWLVLLACAIGLLALGLWHYAAIDDLRRALMVYYSAH</sequence>
<gene>
    <name evidence="2" type="ORF">CJO09_13265</name>
</gene>
<feature type="transmembrane region" description="Helical" evidence="1">
    <location>
        <begin position="124"/>
        <end position="147"/>
    </location>
</feature>
<feature type="transmembrane region" description="Helical" evidence="1">
    <location>
        <begin position="181"/>
        <end position="207"/>
    </location>
</feature>
<evidence type="ECO:0000313" key="3">
    <source>
        <dbReference type="Proteomes" id="UP000266483"/>
    </source>
</evidence>
<dbReference type="PANTHER" id="PTHR30012">
    <property type="entry name" value="GENERAL SECRETION PATHWAY PROTEIN"/>
    <property type="match status" value="1"/>
</dbReference>
<dbReference type="PANTHER" id="PTHR30012:SF0">
    <property type="entry name" value="TYPE II SECRETION SYSTEM PROTEIN F-RELATED"/>
    <property type="match status" value="1"/>
</dbReference>
<keyword evidence="1" id="KW-1133">Transmembrane helix</keyword>
<name>A0ABX9MSK2_9BURK</name>